<evidence type="ECO:0000256" key="5">
    <source>
        <dbReference type="ARBA" id="ARBA00023002"/>
    </source>
</evidence>
<dbReference type="Gene3D" id="1.10.630.10">
    <property type="entry name" value="Cytochrome P450"/>
    <property type="match status" value="1"/>
</dbReference>
<reference evidence="11 12" key="1">
    <citation type="submission" date="2017-03" db="EMBL/GenBank/DDBJ databases">
        <title>Genome of the blue death feigning beetle - Asbolus verrucosus.</title>
        <authorList>
            <person name="Rider S.D."/>
        </authorList>
    </citation>
    <scope>NUCLEOTIDE SEQUENCE [LARGE SCALE GENOMIC DNA]</scope>
    <source>
        <strain evidence="11">Butters</strain>
        <tissue evidence="11">Head and leg muscle</tissue>
    </source>
</reference>
<dbReference type="EMBL" id="QDEB01097524">
    <property type="protein sequence ID" value="RZC32412.1"/>
    <property type="molecule type" value="Genomic_DNA"/>
</dbReference>
<keyword evidence="12" id="KW-1185">Reference proteome</keyword>
<dbReference type="AlphaFoldDB" id="A0A482VHR2"/>
<dbReference type="PROSITE" id="PS00086">
    <property type="entry name" value="CYTOCHROME_P450"/>
    <property type="match status" value="1"/>
</dbReference>
<feature type="binding site" description="axial binding residue" evidence="8">
    <location>
        <position position="438"/>
    </location>
    <ligand>
        <name>heme</name>
        <dbReference type="ChEBI" id="CHEBI:30413"/>
    </ligand>
    <ligandPart>
        <name>Fe</name>
        <dbReference type="ChEBI" id="CHEBI:18248"/>
    </ligandPart>
</feature>
<keyword evidence="3 8" id="KW-0349">Heme</keyword>
<feature type="transmembrane region" description="Helical" evidence="10">
    <location>
        <begin position="44"/>
        <end position="61"/>
    </location>
</feature>
<gene>
    <name evidence="11" type="ORF">BDFB_001791</name>
</gene>
<dbReference type="InterPro" id="IPR002401">
    <property type="entry name" value="Cyt_P450_E_grp-I"/>
</dbReference>
<proteinExistence type="inferred from homology"/>
<dbReference type="Pfam" id="PF00067">
    <property type="entry name" value="p450"/>
    <property type="match status" value="1"/>
</dbReference>
<dbReference type="GO" id="GO:0004497">
    <property type="term" value="F:monooxygenase activity"/>
    <property type="evidence" value="ECO:0007669"/>
    <property type="project" value="UniProtKB-KW"/>
</dbReference>
<dbReference type="STRING" id="1661398.A0A482VHR2"/>
<evidence type="ECO:0000256" key="4">
    <source>
        <dbReference type="ARBA" id="ARBA00022723"/>
    </source>
</evidence>
<evidence type="ECO:0000313" key="11">
    <source>
        <dbReference type="EMBL" id="RZC32412.1"/>
    </source>
</evidence>
<comment type="caution">
    <text evidence="11">The sequence shown here is derived from an EMBL/GenBank/DDBJ whole genome shotgun (WGS) entry which is preliminary data.</text>
</comment>
<evidence type="ECO:0000256" key="3">
    <source>
        <dbReference type="ARBA" id="ARBA00022617"/>
    </source>
</evidence>
<dbReference type="InterPro" id="IPR050479">
    <property type="entry name" value="CYP11_CYP27_families"/>
</dbReference>
<dbReference type="GO" id="GO:0005506">
    <property type="term" value="F:iron ion binding"/>
    <property type="evidence" value="ECO:0007669"/>
    <property type="project" value="InterPro"/>
</dbReference>
<comment type="similarity">
    <text evidence="2 9">Belongs to the cytochrome P450 family.</text>
</comment>
<protein>
    <submittedName>
        <fullName evidence="11">Cytochrome P450 CYP314A1</fullName>
    </submittedName>
</protein>
<dbReference type="PANTHER" id="PTHR24279:SF120">
    <property type="entry name" value="CYTOCHROME P450"/>
    <property type="match status" value="1"/>
</dbReference>
<keyword evidence="10" id="KW-0812">Transmembrane</keyword>
<keyword evidence="10" id="KW-0472">Membrane</keyword>
<dbReference type="Proteomes" id="UP000292052">
    <property type="component" value="Unassembled WGS sequence"/>
</dbReference>
<evidence type="ECO:0000256" key="2">
    <source>
        <dbReference type="ARBA" id="ARBA00010617"/>
    </source>
</evidence>
<keyword evidence="5 9" id="KW-0560">Oxidoreductase</keyword>
<evidence type="ECO:0000256" key="8">
    <source>
        <dbReference type="PIRSR" id="PIRSR602401-1"/>
    </source>
</evidence>
<dbReference type="InterPro" id="IPR036396">
    <property type="entry name" value="Cyt_P450_sf"/>
</dbReference>
<name>A0A482VHR2_ASBVE</name>
<evidence type="ECO:0000256" key="10">
    <source>
        <dbReference type="SAM" id="Phobius"/>
    </source>
</evidence>
<sequence length="491" mass="56687">MLEKIVQSLDITSLLIVAIFFLFLEYRPPWWYRSQNECNKGVRLIPGPFSLPVFGTSWIFYSGRYTFNRLHEFYEDMHKKYGAIMKEECWCNVPVVNLFEKRDIVKVLKSGGKYPLRPPVEAIAHYRRSRPDRYASIGLVNEQGESWHFLRTTLTPVLTSPKTISSFLPEVKEIADDWCNLLKQLRDVDDKISNLEYMADRLGLEITCALVLGRRMGFLLPGGETEIAKNFAEAVRQHFLATRDTYFGLPFWKLFATPAYKRLIKNEETIYELALELIQSANESTKESAVFQSVLKADIDEKEKIAAIIDFISAGIHTMKNSFLFLLHLVGQDRQIQRNIIDDSKKVYVKACLTESFRLYPTANALGRILDEEMELSGYRLQPGTVVVCHSGIACKDERNFKEPHKFRPERWLDDEKVQTTSNSTFLFAPFGAGRRICPGKRFIEQILPTILDHTVNHFEIVIENPLQLQFEFLLAPKGSISMIFKDRISE</sequence>
<dbReference type="CDD" id="cd11054">
    <property type="entry name" value="CYP24A1-like"/>
    <property type="match status" value="1"/>
</dbReference>
<feature type="transmembrane region" description="Helical" evidence="10">
    <location>
        <begin position="6"/>
        <end position="24"/>
    </location>
</feature>
<accession>A0A482VHR2</accession>
<dbReference type="PANTHER" id="PTHR24279">
    <property type="entry name" value="CYTOCHROME P450"/>
    <property type="match status" value="1"/>
</dbReference>
<dbReference type="PRINTS" id="PR00463">
    <property type="entry name" value="EP450I"/>
</dbReference>
<keyword evidence="6 8" id="KW-0408">Iron</keyword>
<evidence type="ECO:0000313" key="12">
    <source>
        <dbReference type="Proteomes" id="UP000292052"/>
    </source>
</evidence>
<organism evidence="11 12">
    <name type="scientific">Asbolus verrucosus</name>
    <name type="common">Desert ironclad beetle</name>
    <dbReference type="NCBI Taxonomy" id="1661398"/>
    <lineage>
        <taxon>Eukaryota</taxon>
        <taxon>Metazoa</taxon>
        <taxon>Ecdysozoa</taxon>
        <taxon>Arthropoda</taxon>
        <taxon>Hexapoda</taxon>
        <taxon>Insecta</taxon>
        <taxon>Pterygota</taxon>
        <taxon>Neoptera</taxon>
        <taxon>Endopterygota</taxon>
        <taxon>Coleoptera</taxon>
        <taxon>Polyphaga</taxon>
        <taxon>Cucujiformia</taxon>
        <taxon>Tenebrionidae</taxon>
        <taxon>Pimeliinae</taxon>
        <taxon>Asbolus</taxon>
    </lineage>
</organism>
<dbReference type="OrthoDB" id="3945418at2759"/>
<dbReference type="GO" id="GO:0016705">
    <property type="term" value="F:oxidoreductase activity, acting on paired donors, with incorporation or reduction of molecular oxygen"/>
    <property type="evidence" value="ECO:0007669"/>
    <property type="project" value="InterPro"/>
</dbReference>
<keyword evidence="7 9" id="KW-0503">Monooxygenase</keyword>
<evidence type="ECO:0000256" key="7">
    <source>
        <dbReference type="ARBA" id="ARBA00023033"/>
    </source>
</evidence>
<evidence type="ECO:0000256" key="6">
    <source>
        <dbReference type="ARBA" id="ARBA00023004"/>
    </source>
</evidence>
<dbReference type="InterPro" id="IPR017972">
    <property type="entry name" value="Cyt_P450_CS"/>
</dbReference>
<dbReference type="SUPFAM" id="SSF48264">
    <property type="entry name" value="Cytochrome P450"/>
    <property type="match status" value="1"/>
</dbReference>
<keyword evidence="4 8" id="KW-0479">Metal-binding</keyword>
<evidence type="ECO:0000256" key="9">
    <source>
        <dbReference type="RuleBase" id="RU000461"/>
    </source>
</evidence>
<dbReference type="InterPro" id="IPR001128">
    <property type="entry name" value="Cyt_P450"/>
</dbReference>
<dbReference type="GO" id="GO:0020037">
    <property type="term" value="F:heme binding"/>
    <property type="evidence" value="ECO:0007669"/>
    <property type="project" value="InterPro"/>
</dbReference>
<evidence type="ECO:0000256" key="1">
    <source>
        <dbReference type="ARBA" id="ARBA00001971"/>
    </source>
</evidence>
<keyword evidence="10" id="KW-1133">Transmembrane helix</keyword>
<comment type="cofactor">
    <cofactor evidence="1 8">
        <name>heme</name>
        <dbReference type="ChEBI" id="CHEBI:30413"/>
    </cofactor>
</comment>